<keyword evidence="9" id="KW-0675">Receptor</keyword>
<dbReference type="GO" id="GO:0008541">
    <property type="term" value="C:proteasome regulatory particle, lid subcomplex"/>
    <property type="evidence" value="ECO:0007669"/>
    <property type="project" value="TreeGrafter"/>
</dbReference>
<dbReference type="PROSITE" id="PS51917">
    <property type="entry name" value="PRU"/>
    <property type="match status" value="1"/>
</dbReference>
<dbReference type="OMA" id="SNQRHFF"/>
<dbReference type="OrthoDB" id="340431at2759"/>
<dbReference type="EMBL" id="MCGN01000004">
    <property type="protein sequence ID" value="ORY97952.1"/>
    <property type="molecule type" value="Genomic_DNA"/>
</dbReference>
<protein>
    <submittedName>
        <fullName evidence="9">Proteasome complex subunit Rpn13 ubiquitin receptor-domain-containing protein</fullName>
    </submittedName>
</protein>
<comment type="caution">
    <text evidence="9">The sequence shown here is derived from an EMBL/GenBank/DDBJ whole genome shotgun (WGS) entry which is preliminary data.</text>
</comment>
<reference evidence="9 10" key="1">
    <citation type="submission" date="2016-07" db="EMBL/GenBank/DDBJ databases">
        <title>Pervasive Adenine N6-methylation of Active Genes in Fungi.</title>
        <authorList>
            <consortium name="DOE Joint Genome Institute"/>
            <person name="Mondo S.J."/>
            <person name="Dannebaum R.O."/>
            <person name="Kuo R.C."/>
            <person name="Labutti K."/>
            <person name="Haridas S."/>
            <person name="Kuo A."/>
            <person name="Salamov A."/>
            <person name="Ahrendt S.R."/>
            <person name="Lipzen A."/>
            <person name="Sullivan W."/>
            <person name="Andreopoulos W.B."/>
            <person name="Clum A."/>
            <person name="Lindquist E."/>
            <person name="Daum C."/>
            <person name="Ramamoorthy G.K."/>
            <person name="Gryganskyi A."/>
            <person name="Culley D."/>
            <person name="Magnuson J.K."/>
            <person name="James T.Y."/>
            <person name="O'Malley M.A."/>
            <person name="Stajich J.E."/>
            <person name="Spatafora J.W."/>
            <person name="Visel A."/>
            <person name="Grigoriev I.V."/>
        </authorList>
    </citation>
    <scope>NUCLEOTIDE SEQUENCE [LARGE SCALE GENOMIC DNA]</scope>
    <source>
        <strain evidence="9 10">NRRL 2496</strain>
    </source>
</reference>
<evidence type="ECO:0000256" key="4">
    <source>
        <dbReference type="ARBA" id="ARBA00022942"/>
    </source>
</evidence>
<keyword evidence="4 9" id="KW-0647">Proteasome</keyword>
<accession>A0A1X2HGD2</accession>
<feature type="region of interest" description="Disordered" evidence="6">
    <location>
        <begin position="180"/>
        <end position="231"/>
    </location>
</feature>
<evidence type="ECO:0000256" key="3">
    <source>
        <dbReference type="ARBA" id="ARBA00022490"/>
    </source>
</evidence>
<dbReference type="Gene3D" id="2.30.29.70">
    <property type="entry name" value="Proteasomal ubiquitin receptor Rpn13/ADRM1"/>
    <property type="match status" value="1"/>
</dbReference>
<dbReference type="AlphaFoldDB" id="A0A1X2HGD2"/>
<evidence type="ECO:0000256" key="5">
    <source>
        <dbReference type="ARBA" id="ARBA00023242"/>
    </source>
</evidence>
<dbReference type="Pfam" id="PF16550">
    <property type="entry name" value="RPN13_C"/>
    <property type="match status" value="1"/>
</dbReference>
<dbReference type="CDD" id="cd13314">
    <property type="entry name" value="PH_Rpn13"/>
    <property type="match status" value="1"/>
</dbReference>
<dbReference type="Proteomes" id="UP000242180">
    <property type="component" value="Unassembled WGS sequence"/>
</dbReference>
<name>A0A1X2HGD2_SYNRA</name>
<dbReference type="FunCoup" id="A0A1X2HGD2">
    <property type="interactions" value="34"/>
</dbReference>
<dbReference type="Gene3D" id="1.10.2020.20">
    <property type="match status" value="1"/>
</dbReference>
<evidence type="ECO:0000256" key="2">
    <source>
        <dbReference type="ARBA" id="ARBA00004496"/>
    </source>
</evidence>
<feature type="domain" description="DEUBAD" evidence="7">
    <location>
        <begin position="246"/>
        <end position="351"/>
    </location>
</feature>
<evidence type="ECO:0000256" key="1">
    <source>
        <dbReference type="ARBA" id="ARBA00004123"/>
    </source>
</evidence>
<dbReference type="FunFam" id="2.30.29.70:FF:000001">
    <property type="entry name" value="Proteasomal ubiquitin receptor ADRM1"/>
    <property type="match status" value="1"/>
</dbReference>
<dbReference type="PANTHER" id="PTHR12225:SF0">
    <property type="entry name" value="PROTEASOMAL UBIQUITIN RECEPTOR ADRM1"/>
    <property type="match status" value="1"/>
</dbReference>
<evidence type="ECO:0000259" key="8">
    <source>
        <dbReference type="PROSITE" id="PS51917"/>
    </source>
</evidence>
<evidence type="ECO:0000259" key="7">
    <source>
        <dbReference type="PROSITE" id="PS51916"/>
    </source>
</evidence>
<dbReference type="PROSITE" id="PS51916">
    <property type="entry name" value="DEUBAD"/>
    <property type="match status" value="1"/>
</dbReference>
<dbReference type="InterPro" id="IPR032368">
    <property type="entry name" value="RPN13_DEUBAD"/>
</dbReference>
<proteinExistence type="predicted"/>
<evidence type="ECO:0000313" key="9">
    <source>
        <dbReference type="EMBL" id="ORY97952.1"/>
    </source>
</evidence>
<dbReference type="InterPro" id="IPR038633">
    <property type="entry name" value="Rpn13/ADRM1_Pru_sf"/>
</dbReference>
<evidence type="ECO:0000313" key="10">
    <source>
        <dbReference type="Proteomes" id="UP000242180"/>
    </source>
</evidence>
<dbReference type="Pfam" id="PF04683">
    <property type="entry name" value="Rpn13_ADRM1_Pru"/>
    <property type="match status" value="1"/>
</dbReference>
<evidence type="ECO:0000256" key="6">
    <source>
        <dbReference type="SAM" id="MobiDB-lite"/>
    </source>
</evidence>
<dbReference type="InParanoid" id="A0A1X2HGD2"/>
<dbReference type="GO" id="GO:0005634">
    <property type="term" value="C:nucleus"/>
    <property type="evidence" value="ECO:0007669"/>
    <property type="project" value="UniProtKB-SubCell"/>
</dbReference>
<dbReference type="GO" id="GO:0005737">
    <property type="term" value="C:cytoplasm"/>
    <property type="evidence" value="ECO:0007669"/>
    <property type="project" value="UniProtKB-SubCell"/>
</dbReference>
<keyword evidence="5" id="KW-0539">Nucleus</keyword>
<dbReference type="PANTHER" id="PTHR12225">
    <property type="entry name" value="ADHESION REGULATING MOLECULE 1 110 KDA CELL MEMBRANE GLYCOPROTEIN"/>
    <property type="match status" value="1"/>
</dbReference>
<dbReference type="STRING" id="13706.A0A1X2HGD2"/>
<dbReference type="InterPro" id="IPR044867">
    <property type="entry name" value="DEUBAD_dom"/>
</dbReference>
<dbReference type="InterPro" id="IPR006773">
    <property type="entry name" value="Rpn13/ADRM1"/>
</dbReference>
<keyword evidence="3" id="KW-0963">Cytoplasm</keyword>
<feature type="compositionally biased region" description="Low complexity" evidence="6">
    <location>
        <begin position="209"/>
        <end position="226"/>
    </location>
</feature>
<dbReference type="InterPro" id="IPR038108">
    <property type="entry name" value="RPN13_DEUBAD_sf"/>
</dbReference>
<dbReference type="GO" id="GO:0070628">
    <property type="term" value="F:proteasome binding"/>
    <property type="evidence" value="ECO:0007669"/>
    <property type="project" value="TreeGrafter"/>
</dbReference>
<comment type="subcellular location">
    <subcellularLocation>
        <location evidence="2">Cytoplasm</location>
    </subcellularLocation>
    <subcellularLocation>
        <location evidence="1">Nucleus</location>
    </subcellularLocation>
</comment>
<feature type="domain" description="Pru" evidence="8">
    <location>
        <begin position="8"/>
        <end position="121"/>
    </location>
</feature>
<dbReference type="GO" id="GO:0061133">
    <property type="term" value="F:endopeptidase activator activity"/>
    <property type="evidence" value="ECO:0007669"/>
    <property type="project" value="TreeGrafter"/>
</dbReference>
<organism evidence="9 10">
    <name type="scientific">Syncephalastrum racemosum</name>
    <name type="common">Filamentous fungus</name>
    <dbReference type="NCBI Taxonomy" id="13706"/>
    <lineage>
        <taxon>Eukaryota</taxon>
        <taxon>Fungi</taxon>
        <taxon>Fungi incertae sedis</taxon>
        <taxon>Mucoromycota</taxon>
        <taxon>Mucoromycotina</taxon>
        <taxon>Mucoromycetes</taxon>
        <taxon>Mucorales</taxon>
        <taxon>Syncephalastraceae</taxon>
        <taxon>Syncephalastrum</taxon>
    </lineage>
</organism>
<dbReference type="InterPro" id="IPR044868">
    <property type="entry name" value="Rpn13/ADRM1_Pru"/>
</dbReference>
<keyword evidence="10" id="KW-1185">Reference proteome</keyword>
<sequence length="361" mass="40276">MSLFPAAQQPRHLVEFNAGKCIYEDNMLRPDLRKGVIYMDQSDDQLMHFYWKERRATEPEEDLIIFPDEAELVRIPECTTGRVYLLKFKSSERKLFFWMQNKNDEKDEENVSKVNRLINDPETAVRDIMSGAGSSRVSGLDMDYGDGTPADVMQLLGGSSERVSRDNILQFLQQAGGFGGTVPNPIAAGGDGPIDQDTDMGDSQEQRRSSTSQQQEQGQQHQDASSTVNSEQLQQLRNALANVQVPEGHSANMSLSQVLTPQALTPLLNDPEICAALFPHLPENSERTPEEVRQVVQSPQFQQSLDTLSFALQSGELGPLLTQLGLPASAGQNVEAFLNAIEEQARRREHDRNNDDAMEED</sequence>
<gene>
    <name evidence="9" type="ORF">BCR43DRAFT_490616</name>
</gene>